<name>A0A8C5DI89_GOUWI</name>
<dbReference type="AlphaFoldDB" id="A0A8C5DI89"/>
<dbReference type="Gene3D" id="2.60.120.920">
    <property type="match status" value="1"/>
</dbReference>
<dbReference type="InterPro" id="IPR050143">
    <property type="entry name" value="TRIM/RBCC"/>
</dbReference>
<dbReference type="CDD" id="cd13733">
    <property type="entry name" value="SPRY_PRY_C-I_1"/>
    <property type="match status" value="1"/>
</dbReference>
<reference evidence="2" key="2">
    <citation type="submission" date="2025-08" db="UniProtKB">
        <authorList>
            <consortium name="Ensembl"/>
        </authorList>
    </citation>
    <scope>IDENTIFICATION</scope>
</reference>
<accession>A0A8C5DI89</accession>
<reference evidence="2" key="3">
    <citation type="submission" date="2025-09" db="UniProtKB">
        <authorList>
            <consortium name="Ensembl"/>
        </authorList>
    </citation>
    <scope>IDENTIFICATION</scope>
</reference>
<dbReference type="InterPro" id="IPR001870">
    <property type="entry name" value="B30.2/SPRY"/>
</dbReference>
<protein>
    <recommendedName>
        <fullName evidence="1">B30.2/SPRY domain-containing protein</fullName>
    </recommendedName>
</protein>
<dbReference type="PROSITE" id="PS50188">
    <property type="entry name" value="B302_SPRY"/>
    <property type="match status" value="1"/>
</dbReference>
<dbReference type="SUPFAM" id="SSF49899">
    <property type="entry name" value="Concanavalin A-like lectins/glucanases"/>
    <property type="match status" value="1"/>
</dbReference>
<dbReference type="InterPro" id="IPR013320">
    <property type="entry name" value="ConA-like_dom_sf"/>
</dbReference>
<reference evidence="2" key="1">
    <citation type="submission" date="2020-06" db="EMBL/GenBank/DDBJ databases">
        <authorList>
            <consortium name="Wellcome Sanger Institute Data Sharing"/>
        </authorList>
    </citation>
    <scope>NUCLEOTIDE SEQUENCE [LARGE SCALE GENOMIC DNA]</scope>
</reference>
<feature type="domain" description="B30.2/SPRY" evidence="1">
    <location>
        <begin position="32"/>
        <end position="227"/>
    </location>
</feature>
<evidence type="ECO:0000313" key="3">
    <source>
        <dbReference type="Proteomes" id="UP000694680"/>
    </source>
</evidence>
<dbReference type="Pfam" id="PF13765">
    <property type="entry name" value="PRY"/>
    <property type="match status" value="1"/>
</dbReference>
<organism evidence="2 3">
    <name type="scientific">Gouania willdenowi</name>
    <name type="common">Blunt-snouted clingfish</name>
    <name type="synonym">Lepadogaster willdenowi</name>
    <dbReference type="NCBI Taxonomy" id="441366"/>
    <lineage>
        <taxon>Eukaryota</taxon>
        <taxon>Metazoa</taxon>
        <taxon>Chordata</taxon>
        <taxon>Craniata</taxon>
        <taxon>Vertebrata</taxon>
        <taxon>Euteleostomi</taxon>
        <taxon>Actinopterygii</taxon>
        <taxon>Neopterygii</taxon>
        <taxon>Teleostei</taxon>
        <taxon>Neoteleostei</taxon>
        <taxon>Acanthomorphata</taxon>
        <taxon>Ovalentaria</taxon>
        <taxon>Blenniimorphae</taxon>
        <taxon>Blenniiformes</taxon>
        <taxon>Gobiesocoidei</taxon>
        <taxon>Gobiesocidae</taxon>
        <taxon>Gobiesocinae</taxon>
        <taxon>Gouania</taxon>
    </lineage>
</organism>
<dbReference type="SMART" id="SM00449">
    <property type="entry name" value="SPRY"/>
    <property type="match status" value="1"/>
</dbReference>
<dbReference type="InterPro" id="IPR006574">
    <property type="entry name" value="PRY"/>
</dbReference>
<proteinExistence type="predicted"/>
<dbReference type="Proteomes" id="UP000694680">
    <property type="component" value="Chromosome 18"/>
</dbReference>
<evidence type="ECO:0000313" key="2">
    <source>
        <dbReference type="Ensembl" id="ENSGWIP00000006388.1"/>
    </source>
</evidence>
<dbReference type="InterPro" id="IPR043136">
    <property type="entry name" value="B30.2/SPRY_sf"/>
</dbReference>
<keyword evidence="3" id="KW-1185">Reference proteome</keyword>
<evidence type="ECO:0000259" key="1">
    <source>
        <dbReference type="PROSITE" id="PS50188"/>
    </source>
</evidence>
<sequence>MQTNSTFLIQIILICRNPASLKVSGYVTTKSMILNVSESVDQFLNLCFTVDVKLDPTTAHRHLKVSEDCKTVADGGENQEVEKSPKRFDKFGSILGDKGIKSGKSYWEVEVSNKTGWELGVARVDANRQGNLNLNPESGYWVIAHYDDKKFSALKAPPLRLLLSENPEKVGMFVDYEEGLVSFYNVGAASHIYSFTEGSFSGEILPYFSPHAKKDMANSESLTISPVKPKGQRT</sequence>
<dbReference type="PRINTS" id="PR01407">
    <property type="entry name" value="BUTYPHLNCDUF"/>
</dbReference>
<dbReference type="PANTHER" id="PTHR24103">
    <property type="entry name" value="E3 UBIQUITIN-PROTEIN LIGASE TRIM"/>
    <property type="match status" value="1"/>
</dbReference>
<dbReference type="InterPro" id="IPR003877">
    <property type="entry name" value="SPRY_dom"/>
</dbReference>
<dbReference type="InterPro" id="IPR003879">
    <property type="entry name" value="Butyrophylin_SPRY"/>
</dbReference>
<dbReference type="Pfam" id="PF00622">
    <property type="entry name" value="SPRY"/>
    <property type="match status" value="1"/>
</dbReference>
<dbReference type="FunFam" id="2.60.120.920:FF:000004">
    <property type="entry name" value="Butyrophilin subfamily 1 member A1"/>
    <property type="match status" value="1"/>
</dbReference>
<dbReference type="SMART" id="SM00589">
    <property type="entry name" value="PRY"/>
    <property type="match status" value="1"/>
</dbReference>
<dbReference type="Ensembl" id="ENSGWIT00000007054.1">
    <property type="protein sequence ID" value="ENSGWIP00000006388.1"/>
    <property type="gene ID" value="ENSGWIG00000003729.1"/>
</dbReference>